<feature type="transmembrane region" description="Helical" evidence="1">
    <location>
        <begin position="6"/>
        <end position="29"/>
    </location>
</feature>
<evidence type="ECO:0000256" key="1">
    <source>
        <dbReference type="SAM" id="Phobius"/>
    </source>
</evidence>
<name>A0A8T3BZ74_DENNO</name>
<dbReference type="AlphaFoldDB" id="A0A8T3BZ74"/>
<evidence type="ECO:0000313" key="2">
    <source>
        <dbReference type="EMBL" id="KAI0522553.1"/>
    </source>
</evidence>
<gene>
    <name evidence="2" type="ORF">KFK09_004933</name>
</gene>
<protein>
    <submittedName>
        <fullName evidence="2">Uncharacterized protein</fullName>
    </submittedName>
</protein>
<comment type="caution">
    <text evidence="2">The sequence shown here is derived from an EMBL/GenBank/DDBJ whole genome shotgun (WGS) entry which is preliminary data.</text>
</comment>
<feature type="transmembrane region" description="Helical" evidence="1">
    <location>
        <begin position="36"/>
        <end position="55"/>
    </location>
</feature>
<keyword evidence="1" id="KW-0472">Membrane</keyword>
<sequence length="84" mass="10250">MTLKLIFSNVVYIFWISINLICVDLYFFFFFLKDELCFFGLFCSTFSLSFLYLVLFECYAADAVCEPVIMYRCYYNMKLRRRTR</sequence>
<organism evidence="2 3">
    <name type="scientific">Dendrobium nobile</name>
    <name type="common">Orchid</name>
    <dbReference type="NCBI Taxonomy" id="94219"/>
    <lineage>
        <taxon>Eukaryota</taxon>
        <taxon>Viridiplantae</taxon>
        <taxon>Streptophyta</taxon>
        <taxon>Embryophyta</taxon>
        <taxon>Tracheophyta</taxon>
        <taxon>Spermatophyta</taxon>
        <taxon>Magnoliopsida</taxon>
        <taxon>Liliopsida</taxon>
        <taxon>Asparagales</taxon>
        <taxon>Orchidaceae</taxon>
        <taxon>Epidendroideae</taxon>
        <taxon>Malaxideae</taxon>
        <taxon>Dendrobiinae</taxon>
        <taxon>Dendrobium</taxon>
    </lineage>
</organism>
<evidence type="ECO:0000313" key="3">
    <source>
        <dbReference type="Proteomes" id="UP000829196"/>
    </source>
</evidence>
<keyword evidence="3" id="KW-1185">Reference proteome</keyword>
<dbReference type="EMBL" id="JAGYWB010000005">
    <property type="protein sequence ID" value="KAI0522553.1"/>
    <property type="molecule type" value="Genomic_DNA"/>
</dbReference>
<accession>A0A8T3BZ74</accession>
<keyword evidence="1" id="KW-1133">Transmembrane helix</keyword>
<dbReference type="Proteomes" id="UP000829196">
    <property type="component" value="Unassembled WGS sequence"/>
</dbReference>
<reference evidence="2" key="1">
    <citation type="journal article" date="2022" name="Front. Genet.">
        <title>Chromosome-Scale Assembly of the Dendrobium nobile Genome Provides Insights Into the Molecular Mechanism of the Biosynthesis of the Medicinal Active Ingredient of Dendrobium.</title>
        <authorList>
            <person name="Xu Q."/>
            <person name="Niu S.-C."/>
            <person name="Li K.-L."/>
            <person name="Zheng P.-J."/>
            <person name="Zhang X.-J."/>
            <person name="Jia Y."/>
            <person name="Liu Y."/>
            <person name="Niu Y.-X."/>
            <person name="Yu L.-H."/>
            <person name="Chen D.-F."/>
            <person name="Zhang G.-Q."/>
        </authorList>
    </citation>
    <scope>NUCLEOTIDE SEQUENCE</scope>
    <source>
        <tissue evidence="2">Leaf</tissue>
    </source>
</reference>
<keyword evidence="1" id="KW-0812">Transmembrane</keyword>
<proteinExistence type="predicted"/>